<dbReference type="SMART" id="SM00220">
    <property type="entry name" value="S_TKc"/>
    <property type="match status" value="1"/>
</dbReference>
<gene>
    <name evidence="9" type="ORF">IMG5_132640</name>
</gene>
<dbReference type="Proteomes" id="UP000008983">
    <property type="component" value="Unassembled WGS sequence"/>
</dbReference>
<dbReference type="InterPro" id="IPR011009">
    <property type="entry name" value="Kinase-like_dom_sf"/>
</dbReference>
<proteinExistence type="predicted"/>
<keyword evidence="2 9" id="KW-0808">Transferase</keyword>
<evidence type="ECO:0000256" key="3">
    <source>
        <dbReference type="ARBA" id="ARBA00022741"/>
    </source>
</evidence>
<dbReference type="SUPFAM" id="SSF56112">
    <property type="entry name" value="Protein kinase-like (PK-like)"/>
    <property type="match status" value="1"/>
</dbReference>
<dbReference type="EC" id="2.7.11.23" evidence="9"/>
<sequence length="587" mass="68748">MEKYNILQEIGRGAFGIVSKAQNLETQEIVAIKKMVQEYETWEECINLRELKSLKKLNHINIIKLKEVFRVKKELSFVFEYADRNLFKLYDNAKTEGITQLPENTIKTIVYQITSALAYMHKHGFFHRDLKPENLLITSDNIIKLIDFGLAREIRSRPPYTDYVSTRWYRAPEILLRSTNYNSPVDIFALGCIMAELYLMKPLFSGTSEIDQLQKITSVLGTPQKSDWADGYILASQKHFNFPQYQQMQWSQVIPGASPDAINLIQECIKWDPHKRITTAKILQHPYFNNVELPEEIKQYNNLNNNNNNYNNNCSTNIQNNMQKRYPSPMAYDGANNNLQFDHQFHKSLPQKSPNITSMSPDRIFQNYKYENEIMNYKNTSDKQQQGYNFNSKNYDPIYEFLNNDVRNLKNQNVKQTQQRDSSEQINYFNKKQQNQIKNVFEAEEEYTNNQNMDEILGKYIPTKNVKRVRNNNNQMVNNSNYNKNIFLEDDVNNQQNSIDEKQNQGFSTRFKNKAAESGKNSLQEELNIKQSYVPSALTKKQNNDGNESKLKHNQGFSLPTLNFNNIGIKNDQFNVDSIDKIQQVKF</sequence>
<evidence type="ECO:0000256" key="7">
    <source>
        <dbReference type="SAM" id="Coils"/>
    </source>
</evidence>
<dbReference type="PROSITE" id="PS00108">
    <property type="entry name" value="PROTEIN_KINASE_ST"/>
    <property type="match status" value="1"/>
</dbReference>
<dbReference type="GO" id="GO:0008107">
    <property type="term" value="F:galactoside 2-alpha-L-fucosyltransferase activity"/>
    <property type="evidence" value="ECO:0007669"/>
    <property type="project" value="UniProtKB-EC"/>
</dbReference>
<evidence type="ECO:0000313" key="10">
    <source>
        <dbReference type="Proteomes" id="UP000008983"/>
    </source>
</evidence>
<protein>
    <submittedName>
        <fullName evidence="9">Protein kinase domain protein</fullName>
        <ecNumber evidence="9">2.4.1.69</ecNumber>
        <ecNumber evidence="9">2.7.11.23</ecNumber>
    </submittedName>
</protein>
<dbReference type="InterPro" id="IPR017441">
    <property type="entry name" value="Protein_kinase_ATP_BS"/>
</dbReference>
<organism evidence="9 10">
    <name type="scientific">Ichthyophthirius multifiliis</name>
    <name type="common">White spot disease agent</name>
    <name type="synonym">Ich</name>
    <dbReference type="NCBI Taxonomy" id="5932"/>
    <lineage>
        <taxon>Eukaryota</taxon>
        <taxon>Sar</taxon>
        <taxon>Alveolata</taxon>
        <taxon>Ciliophora</taxon>
        <taxon>Intramacronucleata</taxon>
        <taxon>Oligohymenophorea</taxon>
        <taxon>Hymenostomatida</taxon>
        <taxon>Ophryoglenina</taxon>
        <taxon>Ichthyophthirius</taxon>
    </lineage>
</organism>
<dbReference type="CDD" id="cd07830">
    <property type="entry name" value="STKc_MAK_like"/>
    <property type="match status" value="1"/>
</dbReference>
<feature type="domain" description="Protein kinase" evidence="8">
    <location>
        <begin position="4"/>
        <end position="288"/>
    </location>
</feature>
<dbReference type="STRING" id="857967.G0QWI8"/>
<keyword evidence="7" id="KW-0175">Coiled coil</keyword>
<accession>G0QWI8</accession>
<evidence type="ECO:0000256" key="5">
    <source>
        <dbReference type="ARBA" id="ARBA00022840"/>
    </source>
</evidence>
<dbReference type="InterPro" id="IPR050117">
    <property type="entry name" value="MAPK"/>
</dbReference>
<evidence type="ECO:0000313" key="9">
    <source>
        <dbReference type="EMBL" id="EGR30417.1"/>
    </source>
</evidence>
<keyword evidence="4 9" id="KW-0418">Kinase</keyword>
<dbReference type="GO" id="GO:0008353">
    <property type="term" value="F:RNA polymerase II CTD heptapeptide repeat kinase activity"/>
    <property type="evidence" value="ECO:0007669"/>
    <property type="project" value="UniProtKB-EC"/>
</dbReference>
<evidence type="ECO:0000256" key="4">
    <source>
        <dbReference type="ARBA" id="ARBA00022777"/>
    </source>
</evidence>
<evidence type="ECO:0000256" key="2">
    <source>
        <dbReference type="ARBA" id="ARBA00022679"/>
    </source>
</evidence>
<dbReference type="AlphaFoldDB" id="G0QWI8"/>
<keyword evidence="9" id="KW-0328">Glycosyltransferase</keyword>
<dbReference type="OMA" id="KMAGGWV"/>
<keyword evidence="10" id="KW-1185">Reference proteome</keyword>
<feature type="coiled-coil region" evidence="7">
    <location>
        <begin position="399"/>
        <end position="450"/>
    </location>
</feature>
<dbReference type="PANTHER" id="PTHR24055">
    <property type="entry name" value="MITOGEN-ACTIVATED PROTEIN KINASE"/>
    <property type="match status" value="1"/>
</dbReference>
<dbReference type="OrthoDB" id="2158884at2759"/>
<dbReference type="GeneID" id="14906527"/>
<name>G0QWI8_ICHMU</name>
<dbReference type="Gene3D" id="1.10.510.10">
    <property type="entry name" value="Transferase(Phosphotransferase) domain 1"/>
    <property type="match status" value="1"/>
</dbReference>
<dbReference type="InParanoid" id="G0QWI8"/>
<keyword evidence="1" id="KW-0723">Serine/threonine-protein kinase</keyword>
<dbReference type="Gene3D" id="3.30.200.20">
    <property type="entry name" value="Phosphorylase Kinase, domain 1"/>
    <property type="match status" value="1"/>
</dbReference>
<evidence type="ECO:0000256" key="1">
    <source>
        <dbReference type="ARBA" id="ARBA00022527"/>
    </source>
</evidence>
<dbReference type="PROSITE" id="PS00107">
    <property type="entry name" value="PROTEIN_KINASE_ATP"/>
    <property type="match status" value="1"/>
</dbReference>
<feature type="binding site" evidence="6">
    <location>
        <position position="34"/>
    </location>
    <ligand>
        <name>ATP</name>
        <dbReference type="ChEBI" id="CHEBI:30616"/>
    </ligand>
</feature>
<dbReference type="FunFam" id="1.10.510.10:FF:000624">
    <property type="entry name" value="Mitogen-activated protein kinase"/>
    <property type="match status" value="1"/>
</dbReference>
<keyword evidence="3 6" id="KW-0547">Nucleotide-binding</keyword>
<dbReference type="RefSeq" id="XP_004032004.1">
    <property type="nucleotide sequence ID" value="XM_004031956.1"/>
</dbReference>
<keyword evidence="5 6" id="KW-0067">ATP-binding</keyword>
<dbReference type="EMBL" id="GL983997">
    <property type="protein sequence ID" value="EGR30417.1"/>
    <property type="molecule type" value="Genomic_DNA"/>
</dbReference>
<dbReference type="GO" id="GO:0005524">
    <property type="term" value="F:ATP binding"/>
    <property type="evidence" value="ECO:0007669"/>
    <property type="project" value="UniProtKB-UniRule"/>
</dbReference>
<evidence type="ECO:0000256" key="6">
    <source>
        <dbReference type="PROSITE-ProRule" id="PRU10141"/>
    </source>
</evidence>
<dbReference type="eggNOG" id="KOG0661">
    <property type="taxonomic scope" value="Eukaryota"/>
</dbReference>
<dbReference type="InterPro" id="IPR008271">
    <property type="entry name" value="Ser/Thr_kinase_AS"/>
</dbReference>
<evidence type="ECO:0000259" key="8">
    <source>
        <dbReference type="PROSITE" id="PS50011"/>
    </source>
</evidence>
<reference evidence="9 10" key="1">
    <citation type="submission" date="2011-07" db="EMBL/GenBank/DDBJ databases">
        <authorList>
            <person name="Coyne R."/>
            <person name="Brami D."/>
            <person name="Johnson J."/>
            <person name="Hostetler J."/>
            <person name="Hannick L."/>
            <person name="Clark T."/>
            <person name="Cassidy-Hanley D."/>
            <person name="Inman J."/>
        </authorList>
    </citation>
    <scope>NUCLEOTIDE SEQUENCE [LARGE SCALE GENOMIC DNA]</scope>
    <source>
        <strain evidence="9 10">G5</strain>
    </source>
</reference>
<dbReference type="FunFam" id="3.30.200.20:FF:000545">
    <property type="entry name" value="CMGC family protein kinase"/>
    <property type="match status" value="1"/>
</dbReference>
<dbReference type="InterPro" id="IPR000719">
    <property type="entry name" value="Prot_kinase_dom"/>
</dbReference>
<dbReference type="PROSITE" id="PS50011">
    <property type="entry name" value="PROTEIN_KINASE_DOM"/>
    <property type="match status" value="1"/>
</dbReference>
<dbReference type="EC" id="2.4.1.69" evidence="9"/>
<dbReference type="Pfam" id="PF00069">
    <property type="entry name" value="Pkinase"/>
    <property type="match status" value="1"/>
</dbReference>